<evidence type="ECO:0000256" key="1">
    <source>
        <dbReference type="ARBA" id="ARBA00022741"/>
    </source>
</evidence>
<dbReference type="EMBL" id="BKZV01000001">
    <property type="protein sequence ID" value="GER81952.1"/>
    <property type="molecule type" value="Genomic_DNA"/>
</dbReference>
<keyword evidence="4" id="KW-1185">Reference proteome</keyword>
<evidence type="ECO:0000256" key="2">
    <source>
        <dbReference type="ARBA" id="ARBA00022840"/>
    </source>
</evidence>
<dbReference type="PANTHER" id="PTHR32309:SF31">
    <property type="entry name" value="CAPSULAR EXOPOLYSACCHARIDE FAMILY"/>
    <property type="match status" value="1"/>
</dbReference>
<dbReference type="InterPro" id="IPR050445">
    <property type="entry name" value="Bact_polysacc_biosynth/exp"/>
</dbReference>
<dbReference type="PANTHER" id="PTHR32309">
    <property type="entry name" value="TYROSINE-PROTEIN KINASE"/>
    <property type="match status" value="1"/>
</dbReference>
<sequence length="226" mass="24269">MGESHTQMQPLLSDYDPGSAYVEAVFSLFATIRLNWESQQRSLALLLTSPSHPEEQATVAANLAIASAQSGLPTVLIEAHVRHPGLSQRFGLSQGPGLSDMLLQEEAVTPQQVSRYLAPTFVPHLWLLSSGIGGMPHGLAPYAARLPELLRSLRRFLEEGQGQSGLLVVHGAPVLEGADASLLGAYVDQTFLVVVLGRSTRMATKKASEQLQRARARLSGVILTQG</sequence>
<dbReference type="InterPro" id="IPR027417">
    <property type="entry name" value="P-loop_NTPase"/>
</dbReference>
<dbReference type="InterPro" id="IPR005702">
    <property type="entry name" value="Wzc-like_C"/>
</dbReference>
<accession>A0A5J4K4F8</accession>
<protein>
    <recommendedName>
        <fullName evidence="5">CpsD/CapB family tyrosine-protein kinase</fullName>
    </recommendedName>
</protein>
<keyword evidence="1" id="KW-0547">Nucleotide-binding</keyword>
<dbReference type="Proteomes" id="UP000334820">
    <property type="component" value="Unassembled WGS sequence"/>
</dbReference>
<proteinExistence type="predicted"/>
<evidence type="ECO:0000313" key="3">
    <source>
        <dbReference type="EMBL" id="GER81952.1"/>
    </source>
</evidence>
<dbReference type="Gene3D" id="3.40.50.300">
    <property type="entry name" value="P-loop containing nucleotide triphosphate hydrolases"/>
    <property type="match status" value="1"/>
</dbReference>
<name>A0A5J4K4F8_9CHLR</name>
<dbReference type="RefSeq" id="WP_151726913.1">
    <property type="nucleotide sequence ID" value="NZ_BKZV01000001.1"/>
</dbReference>
<evidence type="ECO:0008006" key="5">
    <source>
        <dbReference type="Google" id="ProtNLM"/>
    </source>
</evidence>
<evidence type="ECO:0000313" key="4">
    <source>
        <dbReference type="Proteomes" id="UP000334820"/>
    </source>
</evidence>
<reference evidence="3 4" key="1">
    <citation type="journal article" date="2019" name="Int. J. Syst. Evol. Microbiol.">
        <title>Thermogemmatispora aurantia sp. nov. and Thermogemmatispora argillosa sp. nov., within the class Ktedonobacteria, and emended description of the genus Thermogemmatispora.</title>
        <authorList>
            <person name="Zheng Y."/>
            <person name="Wang C.M."/>
            <person name="Sakai Y."/>
            <person name="Abe K."/>
            <person name="Yokota A."/>
            <person name="Yabe S."/>
        </authorList>
    </citation>
    <scope>NUCLEOTIDE SEQUENCE [LARGE SCALE GENOMIC DNA]</scope>
    <source>
        <strain evidence="3 4">A1-2</strain>
    </source>
</reference>
<gene>
    <name evidence="3" type="ORF">KTAU_05900</name>
</gene>
<dbReference type="CDD" id="cd05387">
    <property type="entry name" value="BY-kinase"/>
    <property type="match status" value="1"/>
</dbReference>
<dbReference type="AlphaFoldDB" id="A0A5J4K4F8"/>
<keyword evidence="2" id="KW-0067">ATP-binding</keyword>
<dbReference type="SUPFAM" id="SSF52540">
    <property type="entry name" value="P-loop containing nucleoside triphosphate hydrolases"/>
    <property type="match status" value="1"/>
</dbReference>
<comment type="caution">
    <text evidence="3">The sequence shown here is derived from an EMBL/GenBank/DDBJ whole genome shotgun (WGS) entry which is preliminary data.</text>
</comment>
<organism evidence="3 4">
    <name type="scientific">Thermogemmatispora aurantia</name>
    <dbReference type="NCBI Taxonomy" id="2045279"/>
    <lineage>
        <taxon>Bacteria</taxon>
        <taxon>Bacillati</taxon>
        <taxon>Chloroflexota</taxon>
        <taxon>Ktedonobacteria</taxon>
        <taxon>Thermogemmatisporales</taxon>
        <taxon>Thermogemmatisporaceae</taxon>
        <taxon>Thermogemmatispora</taxon>
    </lineage>
</organism>